<protein>
    <recommendedName>
        <fullName evidence="2">Reverse transcriptase Ty1/copia-type domain-containing protein</fullName>
    </recommendedName>
</protein>
<evidence type="ECO:0000313" key="4">
    <source>
        <dbReference type="Proteomes" id="UP000233551"/>
    </source>
</evidence>
<dbReference type="SUPFAM" id="SSF56672">
    <property type="entry name" value="DNA/RNA polymerases"/>
    <property type="match status" value="1"/>
</dbReference>
<feature type="compositionally biased region" description="Pro residues" evidence="1">
    <location>
        <begin position="71"/>
        <end position="86"/>
    </location>
</feature>
<dbReference type="Pfam" id="PF07727">
    <property type="entry name" value="RVT_2"/>
    <property type="match status" value="1"/>
</dbReference>
<organism evidence="3 4">
    <name type="scientific">Punica granatum</name>
    <name type="common">Pomegranate</name>
    <dbReference type="NCBI Taxonomy" id="22663"/>
    <lineage>
        <taxon>Eukaryota</taxon>
        <taxon>Viridiplantae</taxon>
        <taxon>Streptophyta</taxon>
        <taxon>Embryophyta</taxon>
        <taxon>Tracheophyta</taxon>
        <taxon>Spermatophyta</taxon>
        <taxon>Magnoliopsida</taxon>
        <taxon>eudicotyledons</taxon>
        <taxon>Gunneridae</taxon>
        <taxon>Pentapetalae</taxon>
        <taxon>rosids</taxon>
        <taxon>malvids</taxon>
        <taxon>Myrtales</taxon>
        <taxon>Lythraceae</taxon>
        <taxon>Punica</taxon>
    </lineage>
</organism>
<reference evidence="3 4" key="1">
    <citation type="submission" date="2017-11" db="EMBL/GenBank/DDBJ databases">
        <title>De-novo sequencing of pomegranate (Punica granatum L.) genome.</title>
        <authorList>
            <person name="Akparov Z."/>
            <person name="Amiraslanov A."/>
            <person name="Hajiyeva S."/>
            <person name="Abbasov M."/>
            <person name="Kaur K."/>
            <person name="Hamwieh A."/>
            <person name="Solovyev V."/>
            <person name="Salamov A."/>
            <person name="Braich B."/>
            <person name="Kosarev P."/>
            <person name="Mahmoud A."/>
            <person name="Hajiyev E."/>
            <person name="Babayeva S."/>
            <person name="Izzatullayeva V."/>
            <person name="Mammadov A."/>
            <person name="Mammadov A."/>
            <person name="Sharifova S."/>
            <person name="Ojaghi J."/>
            <person name="Eynullazada K."/>
            <person name="Bayramov B."/>
            <person name="Abdulazimova A."/>
            <person name="Shahmuradov I."/>
        </authorList>
    </citation>
    <scope>NUCLEOTIDE SEQUENCE [LARGE SCALE GENOMIC DNA]</scope>
    <source>
        <strain evidence="4">cv. AG2017</strain>
        <tissue evidence="3">Leaf</tissue>
    </source>
</reference>
<evidence type="ECO:0000256" key="1">
    <source>
        <dbReference type="SAM" id="MobiDB-lite"/>
    </source>
</evidence>
<dbReference type="PANTHER" id="PTHR11439">
    <property type="entry name" value="GAG-POL-RELATED RETROTRANSPOSON"/>
    <property type="match status" value="1"/>
</dbReference>
<dbReference type="Proteomes" id="UP000233551">
    <property type="component" value="Unassembled WGS sequence"/>
</dbReference>
<comment type="caution">
    <text evidence="3">The sequence shown here is derived from an EMBL/GenBank/DDBJ whole genome shotgun (WGS) entry which is preliminary data.</text>
</comment>
<accession>A0A2I0I2Z3</accession>
<dbReference type="InterPro" id="IPR043502">
    <property type="entry name" value="DNA/RNA_pol_sf"/>
</dbReference>
<proteinExistence type="predicted"/>
<evidence type="ECO:0000313" key="3">
    <source>
        <dbReference type="EMBL" id="PKI38322.1"/>
    </source>
</evidence>
<name>A0A2I0I2Z3_PUNGR</name>
<sequence length="394" mass="43951">MTIPNLIQGVSIRPIEPSPDEIPHGEPSLDGGLRDTGPQPRSAQFSSAEPSRPSPSPQPISPASPLVTVAPNPPISAGPLIAPAPAPSSTDPNEESIARTKASRNIRQPSWLKDFVSHTARYLDYTPPQPLQSNHPLHRTLQSLPPGKKPIGCKWVFKIKRRADGTIERYQARLVAKGFTQIEDVDFHETFAPVAKLVTVRCLWTIAIAKQWEMHQLDVNNAFLHGDLNEEVYMSLPPGFRSAHTNQVCRLRKSLYGLRRASRNWYSKFATALIQYGFQQSEADYSLFTYSHAGIFLAVLVYVDDMILVTNNSVSCACFKNYLHQCFHIKDLAYCDADWASCPMTRRSLIGYFITLGGSTISWKTKKQTMVSKSSVEAEYRAMVATKSTGWDDD</sequence>
<dbReference type="STRING" id="22663.A0A2I0I2Z3"/>
<dbReference type="InterPro" id="IPR013103">
    <property type="entry name" value="RVT_2"/>
</dbReference>
<dbReference type="CDD" id="cd09272">
    <property type="entry name" value="RNase_HI_RT_Ty1"/>
    <property type="match status" value="1"/>
</dbReference>
<dbReference type="EMBL" id="PGOL01004134">
    <property type="protein sequence ID" value="PKI38322.1"/>
    <property type="molecule type" value="Genomic_DNA"/>
</dbReference>
<dbReference type="PANTHER" id="PTHR11439:SF498">
    <property type="entry name" value="DNAK FAMILY PROTEIN"/>
    <property type="match status" value="1"/>
</dbReference>
<gene>
    <name evidence="3" type="ORF">CRG98_041280</name>
</gene>
<evidence type="ECO:0000259" key="2">
    <source>
        <dbReference type="Pfam" id="PF07727"/>
    </source>
</evidence>
<feature type="domain" description="Reverse transcriptase Ty1/copia-type" evidence="2">
    <location>
        <begin position="141"/>
        <end position="334"/>
    </location>
</feature>
<feature type="region of interest" description="Disordered" evidence="1">
    <location>
        <begin position="1"/>
        <end position="103"/>
    </location>
</feature>
<dbReference type="AlphaFoldDB" id="A0A2I0I2Z3"/>
<feature type="compositionally biased region" description="Pro residues" evidence="1">
    <location>
        <begin position="52"/>
        <end position="62"/>
    </location>
</feature>
<keyword evidence="4" id="KW-1185">Reference proteome</keyword>